<dbReference type="PROSITE" id="PS00463">
    <property type="entry name" value="ZN2_CY6_FUNGAL_1"/>
    <property type="match status" value="1"/>
</dbReference>
<organism evidence="6 7">
    <name type="scientific">Aspergillus udagawae</name>
    <dbReference type="NCBI Taxonomy" id="91492"/>
    <lineage>
        <taxon>Eukaryota</taxon>
        <taxon>Fungi</taxon>
        <taxon>Dikarya</taxon>
        <taxon>Ascomycota</taxon>
        <taxon>Pezizomycotina</taxon>
        <taxon>Eurotiomycetes</taxon>
        <taxon>Eurotiomycetidae</taxon>
        <taxon>Eurotiales</taxon>
        <taxon>Aspergillaceae</taxon>
        <taxon>Aspergillus</taxon>
        <taxon>Aspergillus subgen. Fumigati</taxon>
    </lineage>
</organism>
<dbReference type="GO" id="GO:0001228">
    <property type="term" value="F:DNA-binding transcription activator activity, RNA polymerase II-specific"/>
    <property type="evidence" value="ECO:0007669"/>
    <property type="project" value="TreeGrafter"/>
</dbReference>
<dbReference type="Gene3D" id="4.10.240.10">
    <property type="entry name" value="Zn(2)-C6 fungal-type DNA-binding domain"/>
    <property type="match status" value="1"/>
</dbReference>
<dbReference type="InterPro" id="IPR021858">
    <property type="entry name" value="Fun_TF"/>
</dbReference>
<evidence type="ECO:0000259" key="5">
    <source>
        <dbReference type="PROSITE" id="PS50048"/>
    </source>
</evidence>
<dbReference type="InterPro" id="IPR001138">
    <property type="entry name" value="Zn2Cys6_DnaBD"/>
</dbReference>
<evidence type="ECO:0000256" key="2">
    <source>
        <dbReference type="ARBA" id="ARBA00023125"/>
    </source>
</evidence>
<dbReference type="EMBL" id="BLKC01000024">
    <property type="protein sequence ID" value="GFF34835.1"/>
    <property type="molecule type" value="Genomic_DNA"/>
</dbReference>
<proteinExistence type="predicted"/>
<dbReference type="GO" id="GO:0008270">
    <property type="term" value="F:zinc ion binding"/>
    <property type="evidence" value="ECO:0007669"/>
    <property type="project" value="InterPro"/>
</dbReference>
<evidence type="ECO:0000256" key="1">
    <source>
        <dbReference type="ARBA" id="ARBA00023015"/>
    </source>
</evidence>
<keyword evidence="3" id="KW-0804">Transcription</keyword>
<dbReference type="PROSITE" id="PS50048">
    <property type="entry name" value="ZN2_CY6_FUNGAL_2"/>
    <property type="match status" value="1"/>
</dbReference>
<reference evidence="6 7" key="1">
    <citation type="submission" date="2020-01" db="EMBL/GenBank/DDBJ databases">
        <title>Draft genome sequence of Aspergillus udagawae IFM 46972.</title>
        <authorList>
            <person name="Takahashi H."/>
            <person name="Yaguchi T."/>
        </authorList>
    </citation>
    <scope>NUCLEOTIDE SEQUENCE [LARGE SCALE GENOMIC DNA]</scope>
    <source>
        <strain evidence="6 7">IFM 46972</strain>
    </source>
</reference>
<name>A0A8H3RR33_9EURO</name>
<comment type="caution">
    <text evidence="6">The sequence shown here is derived from an EMBL/GenBank/DDBJ whole genome shotgun (WGS) entry which is preliminary data.</text>
</comment>
<gene>
    <name evidence="6" type="ORF">IFM46972_04361</name>
</gene>
<dbReference type="AlphaFoldDB" id="A0A8H3RR33"/>
<sequence length="394" mass="44419">MPPTTSARNSLRRGHGCIQCRSRRVKCGKQHPRCSHCLKRDIICHYMPSWKYSRSTSTQNRASMDSLPSVSVLTYVAQSQSQMSPTGPNDAKDNLNVHDLELMMQWCTKTYRSISHNSNVESIWQTAIPREAMQHPALMHSILALSALHLASSTGGSMHERYMKTAKKHKDLALLGFKETFTNIDQSNCDAVFALSSLLTISSLAFPLIAGQSQTNTTLDDLCQAFQIARNSMNVLAQVADKVRSGELKPLLEKDECGPKMPDTSRLAIMSLSMTNSQLANRNPKHEREMFEATIGQLGESLEKLAQGKEASIVAFQWMSHIPPRFIDLVHERHPFALVILAHYAVVLHFMRSRWWMGEWGTRIIQQIGRLLDSQWRQSISWVLDATGCYIPPT</sequence>
<accession>A0A8H3RR33</accession>
<dbReference type="SMART" id="SM00066">
    <property type="entry name" value="GAL4"/>
    <property type="match status" value="1"/>
</dbReference>
<dbReference type="Pfam" id="PF11951">
    <property type="entry name" value="Fungal_trans_2"/>
    <property type="match status" value="1"/>
</dbReference>
<keyword evidence="1" id="KW-0805">Transcription regulation</keyword>
<dbReference type="Proteomes" id="UP000465221">
    <property type="component" value="Unassembled WGS sequence"/>
</dbReference>
<dbReference type="PANTHER" id="PTHR47784:SF13">
    <property type="entry name" value="ZN(II)2CYS6 TRANSCRIPTION FACTOR (EUROFUNG)"/>
    <property type="match status" value="1"/>
</dbReference>
<evidence type="ECO:0000256" key="3">
    <source>
        <dbReference type="ARBA" id="ARBA00023163"/>
    </source>
</evidence>
<dbReference type="PANTHER" id="PTHR47784">
    <property type="entry name" value="STEROL UPTAKE CONTROL PROTEIN 2"/>
    <property type="match status" value="1"/>
</dbReference>
<evidence type="ECO:0000313" key="6">
    <source>
        <dbReference type="EMBL" id="GFF34835.1"/>
    </source>
</evidence>
<keyword evidence="2" id="KW-0238">DNA-binding</keyword>
<evidence type="ECO:0000256" key="4">
    <source>
        <dbReference type="ARBA" id="ARBA00023242"/>
    </source>
</evidence>
<dbReference type="SUPFAM" id="SSF57701">
    <property type="entry name" value="Zn2/Cys6 DNA-binding domain"/>
    <property type="match status" value="1"/>
</dbReference>
<dbReference type="CDD" id="cd00067">
    <property type="entry name" value="GAL4"/>
    <property type="match status" value="1"/>
</dbReference>
<evidence type="ECO:0000313" key="7">
    <source>
        <dbReference type="Proteomes" id="UP000465221"/>
    </source>
</evidence>
<dbReference type="InterPro" id="IPR036864">
    <property type="entry name" value="Zn2-C6_fun-type_DNA-bd_sf"/>
</dbReference>
<dbReference type="InterPro" id="IPR053157">
    <property type="entry name" value="Sterol_Uptake_Regulator"/>
</dbReference>
<protein>
    <submittedName>
        <fullName evidence="6">Sterol uptake control protein 2</fullName>
    </submittedName>
</protein>
<feature type="domain" description="Zn(2)-C6 fungal-type" evidence="5">
    <location>
        <begin position="16"/>
        <end position="46"/>
    </location>
</feature>
<dbReference type="Pfam" id="PF00172">
    <property type="entry name" value="Zn_clus"/>
    <property type="match status" value="1"/>
</dbReference>
<dbReference type="GO" id="GO:0003677">
    <property type="term" value="F:DNA binding"/>
    <property type="evidence" value="ECO:0007669"/>
    <property type="project" value="UniProtKB-KW"/>
</dbReference>
<dbReference type="PRINTS" id="PR00755">
    <property type="entry name" value="AFLATOXINBRP"/>
</dbReference>
<keyword evidence="4" id="KW-0539">Nucleus</keyword>